<dbReference type="InterPro" id="IPR001206">
    <property type="entry name" value="Diacylglycerol_kinase_cat_dom"/>
</dbReference>
<dbReference type="KEGG" id="mbd:MEBOL_002862"/>
<dbReference type="SUPFAM" id="SSF111331">
    <property type="entry name" value="NAD kinase/diacylglycerol kinase-like"/>
    <property type="match status" value="1"/>
</dbReference>
<dbReference type="EMBL" id="CP022163">
    <property type="protein sequence ID" value="ATB29413.1"/>
    <property type="molecule type" value="Genomic_DNA"/>
</dbReference>
<name>A0A250IDU8_9BACT</name>
<dbReference type="Pfam" id="PF00781">
    <property type="entry name" value="DAGK_cat"/>
    <property type="match status" value="1"/>
</dbReference>
<dbReference type="PROSITE" id="PS50146">
    <property type="entry name" value="DAGK"/>
    <property type="match status" value="1"/>
</dbReference>
<evidence type="ECO:0000313" key="3">
    <source>
        <dbReference type="Proteomes" id="UP000217289"/>
    </source>
</evidence>
<organism evidence="2 3">
    <name type="scientific">Melittangium boletus DSM 14713</name>
    <dbReference type="NCBI Taxonomy" id="1294270"/>
    <lineage>
        <taxon>Bacteria</taxon>
        <taxon>Pseudomonadati</taxon>
        <taxon>Myxococcota</taxon>
        <taxon>Myxococcia</taxon>
        <taxon>Myxococcales</taxon>
        <taxon>Cystobacterineae</taxon>
        <taxon>Archangiaceae</taxon>
        <taxon>Melittangium</taxon>
    </lineage>
</organism>
<keyword evidence="2" id="KW-0418">Kinase</keyword>
<dbReference type="GO" id="GO:0016301">
    <property type="term" value="F:kinase activity"/>
    <property type="evidence" value="ECO:0007669"/>
    <property type="project" value="UniProtKB-KW"/>
</dbReference>
<dbReference type="AlphaFoldDB" id="A0A250IDU8"/>
<dbReference type="InterPro" id="IPR016064">
    <property type="entry name" value="NAD/diacylglycerol_kinase_sf"/>
</dbReference>
<keyword evidence="3" id="KW-1185">Reference proteome</keyword>
<dbReference type="RefSeq" id="WP_095982789.1">
    <property type="nucleotide sequence ID" value="NZ_CP022163.1"/>
</dbReference>
<evidence type="ECO:0000259" key="1">
    <source>
        <dbReference type="PROSITE" id="PS50146"/>
    </source>
</evidence>
<dbReference type="OrthoDB" id="142078at2"/>
<dbReference type="Gene3D" id="3.40.50.10330">
    <property type="entry name" value="Probable inorganic polyphosphate/atp-NAD kinase, domain 1"/>
    <property type="match status" value="1"/>
</dbReference>
<dbReference type="SMART" id="SM00046">
    <property type="entry name" value="DAGKc"/>
    <property type="match status" value="1"/>
</dbReference>
<dbReference type="Proteomes" id="UP000217289">
    <property type="component" value="Chromosome"/>
</dbReference>
<keyword evidence="2" id="KW-0808">Transferase</keyword>
<gene>
    <name evidence="2" type="ORF">MEBOL_002862</name>
</gene>
<dbReference type="Gene3D" id="2.60.200.40">
    <property type="match status" value="1"/>
</dbReference>
<dbReference type="InterPro" id="IPR017438">
    <property type="entry name" value="ATP-NAD_kinase_N"/>
</dbReference>
<protein>
    <submittedName>
        <fullName evidence="2">Diacylglycerol kinase</fullName>
    </submittedName>
</protein>
<proteinExistence type="predicted"/>
<accession>A0A250IDU8</accession>
<feature type="domain" description="DAGKc" evidence="1">
    <location>
        <begin position="1"/>
        <end position="131"/>
    </location>
</feature>
<reference evidence="2 3" key="1">
    <citation type="submission" date="2017-06" db="EMBL/GenBank/DDBJ databases">
        <authorList>
            <person name="Kim H.J."/>
            <person name="Triplett B.A."/>
        </authorList>
    </citation>
    <scope>NUCLEOTIDE SEQUENCE [LARGE SCALE GENOMIC DNA]</scope>
    <source>
        <strain evidence="2 3">DSM 14713</strain>
    </source>
</reference>
<evidence type="ECO:0000313" key="2">
    <source>
        <dbReference type="EMBL" id="ATB29413.1"/>
    </source>
</evidence>
<sequence length="337" mass="36881">MNLAVMVNLHARRGSERVGAMVQRLFPRARLALTRSQEEAQTWIDQQLRPNPPTLLLAGGGDGTITGLINAMRQQGLALPAIGVLPLGTGNAWARVTGAPKPTVALRQLAACGEELPPLRPFSLVKLEGRLAPFAGTGWDSEVLQDFKDQLAQFPAGPLRQANAGLRGYMGALFSRTIPRHMLGKADLRVKVYNLGAPALTVDMRGHVVPMPRGETGALLYDGPVGIAGAATTPEFGFGFKAFPFAQAAPRRLSVRVYGAGVLEATRSMFKLWRGEHPLPNMHDFFVERLRMDFNREVPFQMGGDIMGLRRSLEFSLAEESVRLVDWRQLRRVVANA</sequence>